<dbReference type="Gene3D" id="1.20.1280.50">
    <property type="match status" value="1"/>
</dbReference>
<evidence type="ECO:0000313" key="2">
    <source>
        <dbReference type="EMBL" id="RMY80428.1"/>
    </source>
</evidence>
<dbReference type="Pfam" id="PF12937">
    <property type="entry name" value="F-box-like"/>
    <property type="match status" value="1"/>
</dbReference>
<dbReference type="SUPFAM" id="SSF81383">
    <property type="entry name" value="F-box domain"/>
    <property type="match status" value="1"/>
</dbReference>
<protein>
    <recommendedName>
        <fullName evidence="1">F-box domain-containing protein</fullName>
    </recommendedName>
</protein>
<proteinExistence type="predicted"/>
<dbReference type="AlphaFoldDB" id="A0A3M7EV12"/>
<sequence>MAYLGQRRFRHMLLADTHMASDTDAPKMTSQATRRALGIPELLEAILYHLPFQNLLRAQSVCKQWQTLIDHSKKLQRALYFEPVFWDHVALCEEPEGGMCYSHWVRAGSGERCGTVYENPILSTLIKTLLPVTRTTSLTAQMSECWQRREASWRRMLVTQPPFQGAVHIYRHGSPGVSNRVLYGQVPVNNIAQCTLGHIADGLEQQLQAFGGRYLLSCEVPGWVDWQIEEVNEQLNMP</sequence>
<accession>A0A3M7EV12</accession>
<gene>
    <name evidence="2" type="ORF">D0862_12748</name>
</gene>
<reference evidence="2 3" key="1">
    <citation type="journal article" date="2018" name="BMC Genomics">
        <title>Genomic evidence for intraspecific hybridization in a clonal and extremely halotolerant yeast.</title>
        <authorList>
            <person name="Gostincar C."/>
            <person name="Stajich J.E."/>
            <person name="Zupancic J."/>
            <person name="Zalar P."/>
            <person name="Gunde-Cimerman N."/>
        </authorList>
    </citation>
    <scope>NUCLEOTIDE SEQUENCE [LARGE SCALE GENOMIC DNA]</scope>
    <source>
        <strain evidence="2 3">EXF-171</strain>
    </source>
</reference>
<dbReference type="EMBL" id="QWIQ01000637">
    <property type="protein sequence ID" value="RMY80428.1"/>
    <property type="molecule type" value="Genomic_DNA"/>
</dbReference>
<evidence type="ECO:0000313" key="3">
    <source>
        <dbReference type="Proteomes" id="UP000281468"/>
    </source>
</evidence>
<evidence type="ECO:0000259" key="1">
    <source>
        <dbReference type="SMART" id="SM00256"/>
    </source>
</evidence>
<dbReference type="Proteomes" id="UP000281468">
    <property type="component" value="Unassembled WGS sequence"/>
</dbReference>
<organism evidence="2 3">
    <name type="scientific">Hortaea werneckii</name>
    <name type="common">Black yeast</name>
    <name type="synonym">Cladosporium werneckii</name>
    <dbReference type="NCBI Taxonomy" id="91943"/>
    <lineage>
        <taxon>Eukaryota</taxon>
        <taxon>Fungi</taxon>
        <taxon>Dikarya</taxon>
        <taxon>Ascomycota</taxon>
        <taxon>Pezizomycotina</taxon>
        <taxon>Dothideomycetes</taxon>
        <taxon>Dothideomycetidae</taxon>
        <taxon>Mycosphaerellales</taxon>
        <taxon>Teratosphaeriaceae</taxon>
        <taxon>Hortaea</taxon>
    </lineage>
</organism>
<feature type="domain" description="F-box" evidence="1">
    <location>
        <begin position="39"/>
        <end position="78"/>
    </location>
</feature>
<dbReference type="InterPro" id="IPR036047">
    <property type="entry name" value="F-box-like_dom_sf"/>
</dbReference>
<dbReference type="InterPro" id="IPR001810">
    <property type="entry name" value="F-box_dom"/>
</dbReference>
<name>A0A3M7EV12_HORWE</name>
<comment type="caution">
    <text evidence="2">The sequence shown here is derived from an EMBL/GenBank/DDBJ whole genome shotgun (WGS) entry which is preliminary data.</text>
</comment>
<dbReference type="VEuPathDB" id="FungiDB:BTJ68_12142"/>
<dbReference type="SMART" id="SM00256">
    <property type="entry name" value="FBOX"/>
    <property type="match status" value="1"/>
</dbReference>